<dbReference type="RefSeq" id="WP_184049138.1">
    <property type="nucleotide sequence ID" value="NZ_JACIGK010000074.1"/>
</dbReference>
<reference evidence="1 2" key="1">
    <citation type="submission" date="2020-08" db="EMBL/GenBank/DDBJ databases">
        <title>Genome sequencing of Purple Non-Sulfur Bacteria from various extreme environments.</title>
        <authorList>
            <person name="Mayer M."/>
        </authorList>
    </citation>
    <scope>NUCLEOTIDE SEQUENCE [LARGE SCALE GENOMIC DNA]</scope>
    <source>
        <strain evidence="1 2">JA131</strain>
    </source>
</reference>
<gene>
    <name evidence="1" type="ORF">GGD89_003935</name>
</gene>
<evidence type="ECO:0000313" key="2">
    <source>
        <dbReference type="Proteomes" id="UP000554286"/>
    </source>
</evidence>
<protein>
    <submittedName>
        <fullName evidence="1">Uncharacterized protein</fullName>
    </submittedName>
</protein>
<sequence length="86" mass="9657">MSDLPKSYLTDDERAGLSQNAIYICESEAADEAGDDETAWAWLRLAEIPAHALMAAKNVNGADWIKQKGLRTETAEKRYGKDWLDR</sequence>
<dbReference type="AlphaFoldDB" id="A0A7W6RGR1"/>
<organism evidence="1 2">
    <name type="scientific">Roseospira visakhapatnamensis</name>
    <dbReference type="NCBI Taxonomy" id="390880"/>
    <lineage>
        <taxon>Bacteria</taxon>
        <taxon>Pseudomonadati</taxon>
        <taxon>Pseudomonadota</taxon>
        <taxon>Alphaproteobacteria</taxon>
        <taxon>Rhodospirillales</taxon>
        <taxon>Rhodospirillaceae</taxon>
        <taxon>Roseospira</taxon>
    </lineage>
</organism>
<dbReference type="Proteomes" id="UP000554286">
    <property type="component" value="Unassembled WGS sequence"/>
</dbReference>
<name>A0A7W6RGR1_9PROT</name>
<accession>A0A7W6RGR1</accession>
<keyword evidence="2" id="KW-1185">Reference proteome</keyword>
<dbReference type="EMBL" id="JACIGK010000074">
    <property type="protein sequence ID" value="MBB4268271.1"/>
    <property type="molecule type" value="Genomic_DNA"/>
</dbReference>
<evidence type="ECO:0000313" key="1">
    <source>
        <dbReference type="EMBL" id="MBB4268271.1"/>
    </source>
</evidence>
<comment type="caution">
    <text evidence="1">The sequence shown here is derived from an EMBL/GenBank/DDBJ whole genome shotgun (WGS) entry which is preliminary data.</text>
</comment>
<proteinExistence type="predicted"/>